<dbReference type="GO" id="GO:0016740">
    <property type="term" value="F:transferase activity"/>
    <property type="evidence" value="ECO:0007669"/>
    <property type="project" value="UniProtKB-KW"/>
</dbReference>
<protein>
    <recommendedName>
        <fullName evidence="5">PAP-associated domain-containing protein</fullName>
    </recommendedName>
</protein>
<evidence type="ECO:0000256" key="3">
    <source>
        <dbReference type="ARBA" id="ARBA00022842"/>
    </source>
</evidence>
<keyword evidence="3" id="KW-0460">Magnesium</keyword>
<feature type="region of interest" description="Disordered" evidence="4">
    <location>
        <begin position="129"/>
        <end position="149"/>
    </location>
</feature>
<dbReference type="PANTHER" id="PTHR12271:SF133">
    <property type="entry name" value="POLY(A) RNA POLYMERASE, MITOCHONDRIAL"/>
    <property type="match status" value="1"/>
</dbReference>
<evidence type="ECO:0000256" key="1">
    <source>
        <dbReference type="ARBA" id="ARBA00022679"/>
    </source>
</evidence>
<dbReference type="PANTHER" id="PTHR12271">
    <property type="entry name" value="POLY A POLYMERASE CID PAP -RELATED"/>
    <property type="match status" value="1"/>
</dbReference>
<dbReference type="OMA" id="VFAIRSW"/>
<dbReference type="STRING" id="6412.T1FGZ1"/>
<dbReference type="GO" id="GO:0046872">
    <property type="term" value="F:metal ion binding"/>
    <property type="evidence" value="ECO:0007669"/>
    <property type="project" value="UniProtKB-KW"/>
</dbReference>
<evidence type="ECO:0000259" key="5">
    <source>
        <dbReference type="Pfam" id="PF03828"/>
    </source>
</evidence>
<dbReference type="SUPFAM" id="SSF81631">
    <property type="entry name" value="PAP/OAS1 substrate-binding domain"/>
    <property type="match status" value="1"/>
</dbReference>
<dbReference type="HOGENOM" id="CLU_1058774_0_0_1"/>
<accession>T1FGZ1</accession>
<dbReference type="InParanoid" id="T1FGZ1"/>
<dbReference type="eggNOG" id="KOG2277">
    <property type="taxonomic scope" value="Eukaryota"/>
</dbReference>
<gene>
    <name evidence="7" type="primary">20208090</name>
    <name evidence="6" type="ORF">HELRODRAFT_181405</name>
</gene>
<evidence type="ECO:0000313" key="8">
    <source>
        <dbReference type="Proteomes" id="UP000015101"/>
    </source>
</evidence>
<dbReference type="GeneID" id="20208090"/>
<dbReference type="OrthoDB" id="6091075at2759"/>
<dbReference type="AlphaFoldDB" id="T1FGZ1"/>
<dbReference type="Gene3D" id="1.10.1410.10">
    <property type="match status" value="1"/>
</dbReference>
<evidence type="ECO:0000313" key="7">
    <source>
        <dbReference type="EnsemblMetazoa" id="HelroP181405"/>
    </source>
</evidence>
<dbReference type="KEGG" id="hro:HELRODRAFT_181405"/>
<dbReference type="Pfam" id="PF03828">
    <property type="entry name" value="PAP_assoc"/>
    <property type="match status" value="1"/>
</dbReference>
<dbReference type="Proteomes" id="UP000015101">
    <property type="component" value="Unassembled WGS sequence"/>
</dbReference>
<dbReference type="EnsemblMetazoa" id="HelroT181405">
    <property type="protein sequence ID" value="HelroP181405"/>
    <property type="gene ID" value="HelroG181405"/>
</dbReference>
<dbReference type="RefSeq" id="XP_009029456.1">
    <property type="nucleotide sequence ID" value="XM_009031208.1"/>
</dbReference>
<name>T1FGZ1_HELRO</name>
<evidence type="ECO:0000256" key="4">
    <source>
        <dbReference type="SAM" id="MobiDB-lite"/>
    </source>
</evidence>
<proteinExistence type="predicted"/>
<dbReference type="EMBL" id="AMQM01007572">
    <property type="status" value="NOT_ANNOTATED_CDS"/>
    <property type="molecule type" value="Genomic_DNA"/>
</dbReference>
<feature type="domain" description="PAP-associated" evidence="5">
    <location>
        <begin position="90"/>
        <end position="123"/>
    </location>
</feature>
<reference evidence="8" key="1">
    <citation type="submission" date="2012-12" db="EMBL/GenBank/DDBJ databases">
        <authorList>
            <person name="Hellsten U."/>
            <person name="Grimwood J."/>
            <person name="Chapman J.A."/>
            <person name="Shapiro H."/>
            <person name="Aerts A."/>
            <person name="Otillar R.P."/>
            <person name="Terry A.Y."/>
            <person name="Boore J.L."/>
            <person name="Simakov O."/>
            <person name="Marletaz F."/>
            <person name="Cho S.-J."/>
            <person name="Edsinger-Gonzales E."/>
            <person name="Havlak P."/>
            <person name="Kuo D.-H."/>
            <person name="Larsson T."/>
            <person name="Lv J."/>
            <person name="Arendt D."/>
            <person name="Savage R."/>
            <person name="Osoegawa K."/>
            <person name="de Jong P."/>
            <person name="Lindberg D.R."/>
            <person name="Seaver E.C."/>
            <person name="Weisblat D.A."/>
            <person name="Putnam N.H."/>
            <person name="Grigoriev I.V."/>
            <person name="Rokhsar D.S."/>
        </authorList>
    </citation>
    <scope>NUCLEOTIDE SEQUENCE</scope>
</reference>
<reference evidence="7" key="3">
    <citation type="submission" date="2015-06" db="UniProtKB">
        <authorList>
            <consortium name="EnsemblMetazoa"/>
        </authorList>
    </citation>
    <scope>IDENTIFICATION</scope>
</reference>
<keyword evidence="1" id="KW-0808">Transferase</keyword>
<keyword evidence="8" id="KW-1185">Reference proteome</keyword>
<dbReference type="InterPro" id="IPR002058">
    <property type="entry name" value="PAP_assoc"/>
</dbReference>
<dbReference type="CTD" id="20208090"/>
<keyword evidence="2" id="KW-0479">Metal-binding</keyword>
<evidence type="ECO:0000256" key="2">
    <source>
        <dbReference type="ARBA" id="ARBA00022723"/>
    </source>
</evidence>
<reference evidence="6 8" key="2">
    <citation type="journal article" date="2013" name="Nature">
        <title>Insights into bilaterian evolution from three spiralian genomes.</title>
        <authorList>
            <person name="Simakov O."/>
            <person name="Marletaz F."/>
            <person name="Cho S.J."/>
            <person name="Edsinger-Gonzales E."/>
            <person name="Havlak P."/>
            <person name="Hellsten U."/>
            <person name="Kuo D.H."/>
            <person name="Larsson T."/>
            <person name="Lv J."/>
            <person name="Arendt D."/>
            <person name="Savage R."/>
            <person name="Osoegawa K."/>
            <person name="de Jong P."/>
            <person name="Grimwood J."/>
            <person name="Chapman J.A."/>
            <person name="Shapiro H."/>
            <person name="Aerts A."/>
            <person name="Otillar R.P."/>
            <person name="Terry A.Y."/>
            <person name="Boore J.L."/>
            <person name="Grigoriev I.V."/>
            <person name="Lindberg D.R."/>
            <person name="Seaver E.C."/>
            <person name="Weisblat D.A."/>
            <person name="Putnam N.H."/>
            <person name="Rokhsar D.S."/>
        </authorList>
    </citation>
    <scope>NUCLEOTIDE SEQUENCE</scope>
</reference>
<sequence length="263" mass="29476">MSDYMYRACHHHKHILPLIFTIRQWAKSHEITRSNPGPWLSNFMLTLLVVFHLQRHSSRLLPPLKHLDDNCNDNNNNKGNVKKGSSDVSLETLLLDFFKFYSEFDFIRRGISVYEGNFTDRSAEELLSTEQTSGSDLTQSTATDDADLSGSNILSPFSTSSAPLKYSPLFLENPTERELNAAKNVLEPNLMHFKSSCLQAHKILASSQSSSCLLCILSVNDVNADKNDNDDYNGFNASSDGGDSGNSFIFQESKNESIEIKPK</sequence>
<organism evidence="7 8">
    <name type="scientific">Helobdella robusta</name>
    <name type="common">Californian leech</name>
    <dbReference type="NCBI Taxonomy" id="6412"/>
    <lineage>
        <taxon>Eukaryota</taxon>
        <taxon>Metazoa</taxon>
        <taxon>Spiralia</taxon>
        <taxon>Lophotrochozoa</taxon>
        <taxon>Annelida</taxon>
        <taxon>Clitellata</taxon>
        <taxon>Hirudinea</taxon>
        <taxon>Rhynchobdellida</taxon>
        <taxon>Glossiphoniidae</taxon>
        <taxon>Helobdella</taxon>
    </lineage>
</organism>
<dbReference type="EMBL" id="KB097640">
    <property type="protein sequence ID" value="ESN92529.1"/>
    <property type="molecule type" value="Genomic_DNA"/>
</dbReference>
<evidence type="ECO:0000313" key="6">
    <source>
        <dbReference type="EMBL" id="ESN92529.1"/>
    </source>
</evidence>